<dbReference type="PANTHER" id="PTHR32282">
    <property type="entry name" value="BINDING PROTEIN TRANSPEPTIDASE, PUTATIVE-RELATED"/>
    <property type="match status" value="1"/>
</dbReference>
<proteinExistence type="predicted"/>
<name>A0ABS3VPN9_MICEH</name>
<reference evidence="12 13" key="1">
    <citation type="submission" date="2019-12" db="EMBL/GenBank/DDBJ databases">
        <title>Whole genome sequencing of endophytic Actinobacterium Micromonospora sp. MPMI6T.</title>
        <authorList>
            <person name="Evv R."/>
            <person name="Podile A.R."/>
        </authorList>
    </citation>
    <scope>NUCLEOTIDE SEQUENCE [LARGE SCALE GENOMIC DNA]</scope>
    <source>
        <strain evidence="12 13">MPMI6</strain>
    </source>
</reference>
<protein>
    <submittedName>
        <fullName evidence="12">Penicillin-binding protein</fullName>
    </submittedName>
</protein>
<dbReference type="InterPro" id="IPR012338">
    <property type="entry name" value="Beta-lactam/transpept-like"/>
</dbReference>
<keyword evidence="3" id="KW-0328">Glycosyltransferase</keyword>
<dbReference type="Pfam" id="PF00905">
    <property type="entry name" value="Transpeptidase"/>
    <property type="match status" value="1"/>
</dbReference>
<keyword evidence="2" id="KW-0645">Protease</keyword>
<dbReference type="InterPro" id="IPR001460">
    <property type="entry name" value="PCN-bd_Tpept"/>
</dbReference>
<dbReference type="InterPro" id="IPR036950">
    <property type="entry name" value="PBP_transglycosylase"/>
</dbReference>
<dbReference type="InterPro" id="IPR023346">
    <property type="entry name" value="Lysozyme-like_dom_sf"/>
</dbReference>
<keyword evidence="1" id="KW-0121">Carboxypeptidase</keyword>
<keyword evidence="5" id="KW-0378">Hydrolase</keyword>
<organism evidence="12 13">
    <name type="scientific">Micromonospora echinofusca</name>
    <dbReference type="NCBI Taxonomy" id="47858"/>
    <lineage>
        <taxon>Bacteria</taxon>
        <taxon>Bacillati</taxon>
        <taxon>Actinomycetota</taxon>
        <taxon>Actinomycetes</taxon>
        <taxon>Micromonosporales</taxon>
        <taxon>Micromonosporaceae</taxon>
        <taxon>Micromonospora</taxon>
    </lineage>
</organism>
<evidence type="ECO:0000259" key="10">
    <source>
        <dbReference type="Pfam" id="PF00905"/>
    </source>
</evidence>
<evidence type="ECO:0000313" key="13">
    <source>
        <dbReference type="Proteomes" id="UP000823521"/>
    </source>
</evidence>
<dbReference type="InterPro" id="IPR001264">
    <property type="entry name" value="Glyco_trans_51"/>
</dbReference>
<accession>A0ABS3VPN9</accession>
<evidence type="ECO:0000256" key="5">
    <source>
        <dbReference type="ARBA" id="ARBA00022801"/>
    </source>
</evidence>
<comment type="caution">
    <text evidence="12">The sequence shown here is derived from an EMBL/GenBank/DDBJ whole genome shotgun (WGS) entry which is preliminary data.</text>
</comment>
<dbReference type="Gene3D" id="1.10.3810.10">
    <property type="entry name" value="Biosynthetic peptidoglycan transglycosylase-like"/>
    <property type="match status" value="1"/>
</dbReference>
<dbReference type="Pfam" id="PF00912">
    <property type="entry name" value="Transgly"/>
    <property type="match status" value="1"/>
</dbReference>
<dbReference type="SUPFAM" id="SSF53955">
    <property type="entry name" value="Lysozyme-like"/>
    <property type="match status" value="1"/>
</dbReference>
<evidence type="ECO:0000256" key="3">
    <source>
        <dbReference type="ARBA" id="ARBA00022676"/>
    </source>
</evidence>
<gene>
    <name evidence="12" type="ORF">GSF22_10640</name>
</gene>
<dbReference type="InterPro" id="IPR050396">
    <property type="entry name" value="Glycosyltr_51/Transpeptidase"/>
</dbReference>
<dbReference type="SUPFAM" id="SSF56601">
    <property type="entry name" value="beta-lactamase/transpeptidase-like"/>
    <property type="match status" value="1"/>
</dbReference>
<evidence type="ECO:0000256" key="6">
    <source>
        <dbReference type="ARBA" id="ARBA00023268"/>
    </source>
</evidence>
<feature type="compositionally biased region" description="Gly residues" evidence="9">
    <location>
        <begin position="723"/>
        <end position="738"/>
    </location>
</feature>
<dbReference type="Gene3D" id="3.40.710.10">
    <property type="entry name" value="DD-peptidase/beta-lactamase superfamily"/>
    <property type="match status" value="1"/>
</dbReference>
<comment type="catalytic activity">
    <reaction evidence="8">
        <text>[GlcNAc-(1-&gt;4)-Mur2Ac(oyl-L-Ala-gamma-D-Glu-L-Lys-D-Ala-D-Ala)](n)-di-trans,octa-cis-undecaprenyl diphosphate + beta-D-GlcNAc-(1-&gt;4)-Mur2Ac(oyl-L-Ala-gamma-D-Glu-L-Lys-D-Ala-D-Ala)-di-trans,octa-cis-undecaprenyl diphosphate = [GlcNAc-(1-&gt;4)-Mur2Ac(oyl-L-Ala-gamma-D-Glu-L-Lys-D-Ala-D-Ala)](n+1)-di-trans,octa-cis-undecaprenyl diphosphate + di-trans,octa-cis-undecaprenyl diphosphate + H(+)</text>
        <dbReference type="Rhea" id="RHEA:23708"/>
        <dbReference type="Rhea" id="RHEA-COMP:9602"/>
        <dbReference type="Rhea" id="RHEA-COMP:9603"/>
        <dbReference type="ChEBI" id="CHEBI:15378"/>
        <dbReference type="ChEBI" id="CHEBI:58405"/>
        <dbReference type="ChEBI" id="CHEBI:60033"/>
        <dbReference type="ChEBI" id="CHEBI:78435"/>
        <dbReference type="EC" id="2.4.99.28"/>
    </reaction>
</comment>
<keyword evidence="13" id="KW-1185">Reference proteome</keyword>
<comment type="catalytic activity">
    <reaction evidence="7">
        <text>Preferential cleavage: (Ac)2-L-Lys-D-Ala-|-D-Ala. Also transpeptidation of peptidyl-alanyl moieties that are N-acyl substituents of D-alanine.</text>
        <dbReference type="EC" id="3.4.16.4"/>
    </reaction>
</comment>
<feature type="domain" description="Glycosyl transferase family 51" evidence="11">
    <location>
        <begin position="72"/>
        <end position="257"/>
    </location>
</feature>
<dbReference type="Proteomes" id="UP000823521">
    <property type="component" value="Unassembled WGS sequence"/>
</dbReference>
<dbReference type="PANTHER" id="PTHR32282:SF33">
    <property type="entry name" value="PEPTIDOGLYCAN GLYCOSYLTRANSFERASE"/>
    <property type="match status" value="1"/>
</dbReference>
<evidence type="ECO:0000256" key="1">
    <source>
        <dbReference type="ARBA" id="ARBA00022645"/>
    </source>
</evidence>
<keyword evidence="6" id="KW-0511">Multifunctional enzyme</keyword>
<evidence type="ECO:0000256" key="8">
    <source>
        <dbReference type="ARBA" id="ARBA00049902"/>
    </source>
</evidence>
<evidence type="ECO:0000256" key="7">
    <source>
        <dbReference type="ARBA" id="ARBA00034000"/>
    </source>
</evidence>
<feature type="region of interest" description="Disordered" evidence="9">
    <location>
        <begin position="682"/>
        <end position="738"/>
    </location>
</feature>
<evidence type="ECO:0000259" key="11">
    <source>
        <dbReference type="Pfam" id="PF00912"/>
    </source>
</evidence>
<evidence type="ECO:0000256" key="9">
    <source>
        <dbReference type="SAM" id="MobiDB-lite"/>
    </source>
</evidence>
<evidence type="ECO:0000313" key="12">
    <source>
        <dbReference type="EMBL" id="MBO4206456.1"/>
    </source>
</evidence>
<evidence type="ECO:0000256" key="4">
    <source>
        <dbReference type="ARBA" id="ARBA00022679"/>
    </source>
</evidence>
<keyword evidence="4" id="KW-0808">Transferase</keyword>
<evidence type="ECO:0000256" key="2">
    <source>
        <dbReference type="ARBA" id="ARBA00022670"/>
    </source>
</evidence>
<sequence>MRLRPPLNRFLPLLLCGLLAGLVVAAAVLPANLALGLVVRSAAGAYADLPEVLRTPATAQRSYLYARDGRTLITTFYDVNRTDVGIDEIAPVMRQAIVAAEDTRFYRHTGVDLKGLARAAVANGLGGEVRQGASTLTMQYVRNVLKSDPTLTQEEREQATAETVGRKLQEIRYAVALEKQLGKDEILNRYLNIAYFGAGAYGIAAASERYFDKTPAQLTLGEAALLAGLVQSPEAYSPIGGDLDAAVARRSYVLDAMVGTGAISREQADQARTEPVELKPTEQPNGCVAVPSAHDDWGFFCDYLRRWWLEQPAFGSTVEEREQALRRGGYTVVTSLDPVAQASAVRNVADVYGYDNPRALPVAAVEPGTGRVRAMAVNRHYSLADNPAGQVNHPNTVNQLVAGGGAIDGYQAGSTFKLFTMLAALEAGLPLDTGFDAPSRLPTRYPDDGPDNCNGTWCPGNANPERMDGYRTMWDGFGRSVNTYFVWLSERVGPAKVVELAQRLGITFRAGTDAAFAADNAANWGSFTLGVAATTPLELANAYATVAAEGVYCAPLPVESVTAPDGTAVPVQPSCRRVLDPDVARAATDAARCPVGQQSAFGRCDGGTATGVARIMDGRPVAGKTGSSEQNATETFVAFTPQLAVAGIAANPDDPTDSVGGPVQSQVIAAVAQIMADTLKGQPVRPFTPPSAALAFGADGPSGPPSDPPVDRRAGQQENRQPAGGGWRSGLAGTGTTG</sequence>
<dbReference type="EMBL" id="WVUH01000068">
    <property type="protein sequence ID" value="MBO4206456.1"/>
    <property type="molecule type" value="Genomic_DNA"/>
</dbReference>
<feature type="domain" description="Penicillin-binding protein transpeptidase" evidence="10">
    <location>
        <begin position="363"/>
        <end position="668"/>
    </location>
</feature>